<feature type="transmembrane region" description="Helical" evidence="2">
    <location>
        <begin position="224"/>
        <end position="245"/>
    </location>
</feature>
<protein>
    <recommendedName>
        <fullName evidence="3">RGS domain-containing protein</fullName>
    </recommendedName>
</protein>
<evidence type="ECO:0000256" key="1">
    <source>
        <dbReference type="SAM" id="MobiDB-lite"/>
    </source>
</evidence>
<sequence>MVYQTELAKTSPTQYSTDVLHIKTLVYTSLTVIYTLFVIITTIAFIQRTKKDKYRSARLMTIETLGALSLCVVAGLSNAFNPHWPCFLNFWGLYIGVIFWLFGFIARTLRLLFQSEFHQAKLHVTALHPDSGSIHGDSQRWDQVLEKNELKSRIETRKYRFGRLLERISWDRKRHWFSERTLIRATLIGTFVVFVYMVFVQIFSPQFRIHPPNTHCHISWEYGLMYGMIFAHIFVFGPLMVYWLWDMHDAYGMRRDLVIEIIVAAVSYILFFSARKLVPAIKAYVGNTVFLFAGLSIIHFVGVVAPLWKTFSRHADRLGPTALVEEEDLDSDSEAGDSVSGNGNGNGCGGRRKMPFCRRNENYRLSQTIKRQSLMSQERAETKMAGRASLPPPPPVRPNRYATAVGPDATNSLEHQIITNHRSQKAAVPTTRWMAFTQLLQSPQKFEQFKYYAAACFCTELTLFLEDYQQLKARVYPYYVPQETSQPTNSETKPTHSAPTSPTYPAPMEMGGRGIVEGRPSESTLQVGAPPNYPHGMPFSASATNLKPAAPVTWQAGQSRPILQVYTASPAGAGPSNVSIILSPPLSARFSPGLSDAAWDSDEIPSPSYITIYETIGPIYRPLNLQYASPSDEKMGGSHTNPKNITSTSTPRVAIVQAPPVPKHLRSMFHSFFQRYIDPDSALALNVPGPCINEVSQNILAGKYSITMFDDALKEVLNMLYNNVYPRYLKMRRSSRVRIKH</sequence>
<keyword evidence="5" id="KW-1185">Reference proteome</keyword>
<dbReference type="InterPro" id="IPR036259">
    <property type="entry name" value="MFS_trans_sf"/>
</dbReference>
<keyword evidence="2" id="KW-1133">Transmembrane helix</keyword>
<keyword evidence="2" id="KW-0812">Transmembrane</keyword>
<feature type="compositionally biased region" description="Polar residues" evidence="1">
    <location>
        <begin position="483"/>
        <end position="503"/>
    </location>
</feature>
<organism evidence="4 5">
    <name type="scientific">Dimargaris cristalligena</name>
    <dbReference type="NCBI Taxonomy" id="215637"/>
    <lineage>
        <taxon>Eukaryota</taxon>
        <taxon>Fungi</taxon>
        <taxon>Fungi incertae sedis</taxon>
        <taxon>Zoopagomycota</taxon>
        <taxon>Kickxellomycotina</taxon>
        <taxon>Dimargaritomycetes</taxon>
        <taxon>Dimargaritales</taxon>
        <taxon>Dimargaritaceae</taxon>
        <taxon>Dimargaris</taxon>
    </lineage>
</organism>
<dbReference type="SUPFAM" id="SSF103473">
    <property type="entry name" value="MFS general substrate transporter"/>
    <property type="match status" value="1"/>
</dbReference>
<accession>A0A4P9ZTH8</accession>
<feature type="transmembrane region" description="Helical" evidence="2">
    <location>
        <begin position="182"/>
        <end position="204"/>
    </location>
</feature>
<dbReference type="InterPro" id="IPR044926">
    <property type="entry name" value="RGS_subdomain_2"/>
</dbReference>
<dbReference type="Pfam" id="PF00615">
    <property type="entry name" value="RGS"/>
    <property type="match status" value="1"/>
</dbReference>
<dbReference type="STRING" id="215637.A0A4P9ZTH8"/>
<reference evidence="5" key="1">
    <citation type="journal article" date="2018" name="Nat. Microbiol.">
        <title>Leveraging single-cell genomics to expand the fungal tree of life.</title>
        <authorList>
            <person name="Ahrendt S.R."/>
            <person name="Quandt C.A."/>
            <person name="Ciobanu D."/>
            <person name="Clum A."/>
            <person name="Salamov A."/>
            <person name="Andreopoulos B."/>
            <person name="Cheng J.F."/>
            <person name="Woyke T."/>
            <person name="Pelin A."/>
            <person name="Henrissat B."/>
            <person name="Reynolds N.K."/>
            <person name="Benny G.L."/>
            <person name="Smith M.E."/>
            <person name="James T.Y."/>
            <person name="Grigoriev I.V."/>
        </authorList>
    </citation>
    <scope>NUCLEOTIDE SEQUENCE [LARGE SCALE GENOMIC DNA]</scope>
    <source>
        <strain evidence="5">RSA 468</strain>
    </source>
</reference>
<name>A0A4P9ZTH8_9FUNG</name>
<keyword evidence="2" id="KW-0472">Membrane</keyword>
<evidence type="ECO:0000256" key="2">
    <source>
        <dbReference type="SAM" id="Phobius"/>
    </source>
</evidence>
<feature type="transmembrane region" description="Helical" evidence="2">
    <location>
        <begin position="91"/>
        <end position="113"/>
    </location>
</feature>
<dbReference type="AlphaFoldDB" id="A0A4P9ZTH8"/>
<dbReference type="InterPro" id="IPR016137">
    <property type="entry name" value="RGS"/>
</dbReference>
<proteinExistence type="predicted"/>
<feature type="transmembrane region" description="Helical" evidence="2">
    <location>
        <begin position="284"/>
        <end position="308"/>
    </location>
</feature>
<feature type="transmembrane region" description="Helical" evidence="2">
    <location>
        <begin position="58"/>
        <end position="79"/>
    </location>
</feature>
<feature type="region of interest" description="Disordered" evidence="1">
    <location>
        <begin position="483"/>
        <end position="512"/>
    </location>
</feature>
<feature type="transmembrane region" description="Helical" evidence="2">
    <location>
        <begin position="25"/>
        <end position="46"/>
    </location>
</feature>
<evidence type="ECO:0000259" key="3">
    <source>
        <dbReference type="PROSITE" id="PS50132"/>
    </source>
</evidence>
<dbReference type="PROSITE" id="PS50132">
    <property type="entry name" value="RGS"/>
    <property type="match status" value="1"/>
</dbReference>
<dbReference type="SUPFAM" id="SSF48097">
    <property type="entry name" value="Regulator of G-protein signaling, RGS"/>
    <property type="match status" value="1"/>
</dbReference>
<feature type="transmembrane region" description="Helical" evidence="2">
    <location>
        <begin position="257"/>
        <end position="278"/>
    </location>
</feature>
<feature type="domain" description="RGS" evidence="3">
    <location>
        <begin position="666"/>
        <end position="730"/>
    </location>
</feature>
<dbReference type="InterPro" id="IPR036305">
    <property type="entry name" value="RGS_sf"/>
</dbReference>
<feature type="compositionally biased region" description="Acidic residues" evidence="1">
    <location>
        <begin position="326"/>
        <end position="335"/>
    </location>
</feature>
<dbReference type="Proteomes" id="UP000268162">
    <property type="component" value="Unassembled WGS sequence"/>
</dbReference>
<evidence type="ECO:0000313" key="5">
    <source>
        <dbReference type="Proteomes" id="UP000268162"/>
    </source>
</evidence>
<gene>
    <name evidence="4" type="ORF">BJ085DRAFT_33969</name>
</gene>
<feature type="region of interest" description="Disordered" evidence="1">
    <location>
        <begin position="326"/>
        <end position="353"/>
    </location>
</feature>
<dbReference type="EMBL" id="ML002596">
    <property type="protein sequence ID" value="RKP36775.1"/>
    <property type="molecule type" value="Genomic_DNA"/>
</dbReference>
<dbReference type="OrthoDB" id="5558091at2759"/>
<dbReference type="Gene3D" id="1.10.167.10">
    <property type="entry name" value="Regulator of G-protein Signalling 4, domain 2"/>
    <property type="match status" value="1"/>
</dbReference>
<evidence type="ECO:0000313" key="4">
    <source>
        <dbReference type="EMBL" id="RKP36775.1"/>
    </source>
</evidence>